<keyword evidence="2" id="KW-0418">Kinase</keyword>
<dbReference type="GO" id="GO:0016301">
    <property type="term" value="F:kinase activity"/>
    <property type="evidence" value="ECO:0007669"/>
    <property type="project" value="UniProtKB-KW"/>
</dbReference>
<name>A0A7J0GDY9_9ERIC</name>
<gene>
    <name evidence="2" type="ORF">Acr_20g0007730</name>
</gene>
<feature type="region of interest" description="Disordered" evidence="1">
    <location>
        <begin position="58"/>
        <end position="100"/>
    </location>
</feature>
<evidence type="ECO:0000313" key="2">
    <source>
        <dbReference type="EMBL" id="GFZ08965.1"/>
    </source>
</evidence>
<dbReference type="EMBL" id="BJWL01000020">
    <property type="protein sequence ID" value="GFZ08965.1"/>
    <property type="molecule type" value="Genomic_DNA"/>
</dbReference>
<reference evidence="2 3" key="1">
    <citation type="submission" date="2019-07" db="EMBL/GenBank/DDBJ databases">
        <title>De Novo Assembly of kiwifruit Actinidia rufa.</title>
        <authorList>
            <person name="Sugita-Konishi S."/>
            <person name="Sato K."/>
            <person name="Mori E."/>
            <person name="Abe Y."/>
            <person name="Kisaki G."/>
            <person name="Hamano K."/>
            <person name="Suezawa K."/>
            <person name="Otani M."/>
            <person name="Fukuda T."/>
            <person name="Manabe T."/>
            <person name="Gomi K."/>
            <person name="Tabuchi M."/>
            <person name="Akimitsu K."/>
            <person name="Kataoka I."/>
        </authorList>
    </citation>
    <scope>NUCLEOTIDE SEQUENCE [LARGE SCALE GENOMIC DNA]</scope>
    <source>
        <strain evidence="3">cv. Fuchu</strain>
    </source>
</reference>
<dbReference type="Proteomes" id="UP000585474">
    <property type="component" value="Unassembled WGS sequence"/>
</dbReference>
<proteinExistence type="predicted"/>
<accession>A0A7J0GDY9</accession>
<organism evidence="2 3">
    <name type="scientific">Actinidia rufa</name>
    <dbReference type="NCBI Taxonomy" id="165716"/>
    <lineage>
        <taxon>Eukaryota</taxon>
        <taxon>Viridiplantae</taxon>
        <taxon>Streptophyta</taxon>
        <taxon>Embryophyta</taxon>
        <taxon>Tracheophyta</taxon>
        <taxon>Spermatophyta</taxon>
        <taxon>Magnoliopsida</taxon>
        <taxon>eudicotyledons</taxon>
        <taxon>Gunneridae</taxon>
        <taxon>Pentapetalae</taxon>
        <taxon>asterids</taxon>
        <taxon>Ericales</taxon>
        <taxon>Actinidiaceae</taxon>
        <taxon>Actinidia</taxon>
    </lineage>
</organism>
<evidence type="ECO:0000256" key="1">
    <source>
        <dbReference type="SAM" id="MobiDB-lite"/>
    </source>
</evidence>
<keyword evidence="3" id="KW-1185">Reference proteome</keyword>
<dbReference type="AlphaFoldDB" id="A0A7J0GDY9"/>
<evidence type="ECO:0000313" key="3">
    <source>
        <dbReference type="Proteomes" id="UP000585474"/>
    </source>
</evidence>
<comment type="caution">
    <text evidence="2">The sequence shown here is derived from an EMBL/GenBank/DDBJ whole genome shotgun (WGS) entry which is preliminary data.</text>
</comment>
<protein>
    <submittedName>
        <fullName evidence="2">Phosphoglucan, water dikinase</fullName>
    </submittedName>
</protein>
<keyword evidence="2" id="KW-0808">Transferase</keyword>
<sequence length="100" mass="10726">MLNSINQSSLAARAGSAIEELYGLLKTVRVLSGMGKSTLSKQNPKYYGDTRVKKYGKHMSKEEAENDSANAVTVPPPRSSHANVGLPTAVHGIKTRYGGH</sequence>